<feature type="domain" description="YhdP central" evidence="2">
    <location>
        <begin position="20"/>
        <end position="1261"/>
    </location>
</feature>
<keyword evidence="1" id="KW-0472">Membrane</keyword>
<dbReference type="PANTHER" id="PTHR38690">
    <property type="entry name" value="PROTEASE-RELATED"/>
    <property type="match status" value="1"/>
</dbReference>
<evidence type="ECO:0000256" key="1">
    <source>
        <dbReference type="SAM" id="Phobius"/>
    </source>
</evidence>
<dbReference type="InterPro" id="IPR011836">
    <property type="entry name" value="YhdP"/>
</dbReference>
<gene>
    <name evidence="3" type="ORF">GZ085_06940</name>
</gene>
<keyword evidence="1" id="KW-1133">Transmembrane helix</keyword>
<dbReference type="InterPro" id="IPR025263">
    <property type="entry name" value="YhdP_central"/>
</dbReference>
<proteinExistence type="predicted"/>
<dbReference type="AlphaFoldDB" id="A0A7C9JWU3"/>
<dbReference type="PANTHER" id="PTHR38690:SF1">
    <property type="entry name" value="PROTEASE"/>
    <property type="match status" value="1"/>
</dbReference>
<evidence type="ECO:0000313" key="3">
    <source>
        <dbReference type="EMBL" id="NDP48118.1"/>
    </source>
</evidence>
<dbReference type="NCBIfam" id="TIGR02099">
    <property type="entry name" value="YhdP family protein"/>
    <property type="match status" value="1"/>
</dbReference>
<dbReference type="Proteomes" id="UP000483432">
    <property type="component" value="Unassembled WGS sequence"/>
</dbReference>
<dbReference type="EMBL" id="JAAFGW010000082">
    <property type="protein sequence ID" value="NDP48118.1"/>
    <property type="molecule type" value="Genomic_DNA"/>
</dbReference>
<feature type="transmembrane region" description="Helical" evidence="1">
    <location>
        <begin position="18"/>
        <end position="40"/>
    </location>
</feature>
<sequence>MTVSTVFSLGLRRAGRGLGVLAALATLGFAIAAGLMYFWVLPNIADHRDTVAKVMSRALGQRVTLEAVSGVWQQARPEFRLQGVRLYDQQDRSALYLPELNATFSWRSLLFLEPRFSHIELQGLTLGVRRAKDGHFYVGGIPVNPAAPDSGFVNWLLRQGRVHVSKATLTWLDEVRQAPPVTLNVADFNLTNALLSHRLQLSATPPASLARPLVVNAKWTARKPDDVTSWSGRIETRVTGVSFLNLAPWLEVPYQPRQATGALHVTLDFESGALTQVNAGFNLRGVETVLGENLPALQLAQLLGQVTWKQGADGHHVAFDDLRIAHPRSALSAPFSVGLAWNDKSHEVTAKAFELSGWESVLPSLPMDAALRTRLQALQARGSLDRLRFRWNGAEPSLDNFSVAARFTGLGVAARDNQPGIENLSGQIEGDERAGTFSIDSRQLAVNLPNLFRDPVLGLNALRAQGGWKKSARGRTLTLDTAVFSNLDATGTAKGRYELIGDRPGMVDLDVHLTHAEGTAVYRYLPKKIGDRTVNWLKDGIKSGYSDDVRLILQGDVKKFPFEAGKGVFRIDAQVKDVVLDYVQGWPRIEGIQARLLFQGKTMEVTSSQARIYGAVLSPVKAVIPDLIHHEEHLYIEGMANGPLPDFIRFSNSSPVGGILRGFTDKLSGSGQTRLALKIQVPLRHSHDTTLTGRLSFLNDSLFLSGLPRVDQLRGDLGFTGNSLTAKNMTAQFLGGPLSIDTLTSNNQVKVLAQGRATAAGMAPWLGATLNKHLSGQAVWRGQIDLDPGGARIRVESDLVGLTSTLPAPLAKSAERPLALTVISQPQVDGQQHEIQFGSVLGAAWRSAQDGRFVRGEVRFGGAAAIPNEPGLRLAGNGQGLDFSGWLALLPDSTGEAPLSLNSIDLSFDVFDLMGRRFQNVRLQGRARNGLFRTQVNGTHLNGVLTYRPARAYDSTGASARSGSESIRGQPARASAHFKVLTIPDAVPNAGVASAINLKGAEFPILDLTVEDFRLQSRLMGRLEVVAHGAPQGLSIDSLRMTHPDSVFKMSGLWRDGGVSETRADMALSVLDAGKFLARFGYPGTLKRGSVDIQGNATWTGSPADFSFATLAGQLDFRARDGQFLKLEPGVGKLLGVLSLQSLPRRLNLDFRDIFNQGYAFDEIGATLRIARGVVYSDDFKMRGPSAKVNMSGLADINQESVQLRMKVIPKLSEGIAVAGALIGGPLAGVGVLAAQKLLRDPFEEAISQEYMVIGPWLTPDMKKLSKSKGNTEFQATEP</sequence>
<evidence type="ECO:0000259" key="2">
    <source>
        <dbReference type="Pfam" id="PF13116"/>
    </source>
</evidence>
<reference evidence="3 4" key="1">
    <citation type="submission" date="2019-09" db="EMBL/GenBank/DDBJ databases">
        <title>H2 Metabolism Revealed by Metagenomic Analysis in Subglacial Sediment of East Antarctica.</title>
        <authorList>
            <person name="Yang Z."/>
            <person name="Zhang Y."/>
            <person name="Lv Y."/>
            <person name="Yan W."/>
            <person name="Xiao X."/>
            <person name="Sun B."/>
            <person name="Ma H."/>
        </authorList>
    </citation>
    <scope>NUCLEOTIDE SEQUENCE [LARGE SCALE GENOMIC DNA]</scope>
    <source>
        <strain evidence="3">Bin2_2</strain>
    </source>
</reference>
<accession>A0A7C9JWU3</accession>
<comment type="caution">
    <text evidence="3">The sequence shown here is derived from an EMBL/GenBank/DDBJ whole genome shotgun (WGS) entry which is preliminary data.</text>
</comment>
<evidence type="ECO:0000313" key="4">
    <source>
        <dbReference type="Proteomes" id="UP000483432"/>
    </source>
</evidence>
<name>A0A7C9JWU3_9PROT</name>
<keyword evidence="1" id="KW-0812">Transmembrane</keyword>
<organism evidence="3 4">
    <name type="scientific">Sulfuriferula multivorans</name>
    <dbReference type="NCBI Taxonomy" id="1559896"/>
    <lineage>
        <taxon>Bacteria</taxon>
        <taxon>Pseudomonadati</taxon>
        <taxon>Pseudomonadota</taxon>
        <taxon>Betaproteobacteria</taxon>
        <taxon>Nitrosomonadales</taxon>
        <taxon>Sulfuricellaceae</taxon>
        <taxon>Sulfuriferula</taxon>
    </lineage>
</organism>
<dbReference type="Pfam" id="PF13116">
    <property type="entry name" value="YhdP"/>
    <property type="match status" value="1"/>
</dbReference>
<protein>
    <submittedName>
        <fullName evidence="3">TIGR02099 family protein</fullName>
    </submittedName>
</protein>